<proteinExistence type="predicted"/>
<evidence type="ECO:0000313" key="3">
    <source>
        <dbReference type="Proteomes" id="UP000234323"/>
    </source>
</evidence>
<evidence type="ECO:0000313" key="2">
    <source>
        <dbReference type="EMBL" id="PKY60528.1"/>
    </source>
</evidence>
<dbReference type="Pfam" id="PF21056">
    <property type="entry name" value="ZSWIM1-3_RNaseH-like"/>
    <property type="match status" value="1"/>
</dbReference>
<organism evidence="2 3">
    <name type="scientific">Rhizophagus irregularis</name>
    <dbReference type="NCBI Taxonomy" id="588596"/>
    <lineage>
        <taxon>Eukaryota</taxon>
        <taxon>Fungi</taxon>
        <taxon>Fungi incertae sedis</taxon>
        <taxon>Mucoromycota</taxon>
        <taxon>Glomeromycotina</taxon>
        <taxon>Glomeromycetes</taxon>
        <taxon>Glomerales</taxon>
        <taxon>Glomeraceae</taxon>
        <taxon>Rhizophagus</taxon>
    </lineage>
</organism>
<name>A0A2I1HNR3_9GLOM</name>
<dbReference type="VEuPathDB" id="FungiDB:RhiirFUN_001537"/>
<keyword evidence="3" id="KW-1185">Reference proteome</keyword>
<sequence length="140" mass="16856">MQLKYITDQYEEHGWFVEARLKGEDNHLTRLFWLRPSQIDLWQRFHDVMIYDNTSQINKYHMYLSLMIVVNNYTHSQMVATAIVSDETKETYQWILECLLRATNDLALRVLFTDAPSTKHNYCIWHIHKNLEKNLNIPIL</sequence>
<accession>A0A2I1HNR3</accession>
<dbReference type="AlphaFoldDB" id="A0A2I1HNR3"/>
<dbReference type="InterPro" id="IPR048324">
    <property type="entry name" value="ZSWIM1-3_RNaseH-like"/>
</dbReference>
<dbReference type="Proteomes" id="UP000234323">
    <property type="component" value="Unassembled WGS sequence"/>
</dbReference>
<comment type="caution">
    <text evidence="2">The sequence shown here is derived from an EMBL/GenBank/DDBJ whole genome shotgun (WGS) entry which is preliminary data.</text>
</comment>
<feature type="domain" description="ZSWIM1/3 RNaseH-like" evidence="1">
    <location>
        <begin position="12"/>
        <end position="114"/>
    </location>
</feature>
<reference evidence="2 3" key="1">
    <citation type="submission" date="2015-10" db="EMBL/GenBank/DDBJ databases">
        <title>Genome analyses suggest a sexual origin of heterokaryosis in a supposedly ancient asexual fungus.</title>
        <authorList>
            <person name="Ropars J."/>
            <person name="Sedzielewska K."/>
            <person name="Noel J."/>
            <person name="Charron P."/>
            <person name="Farinelli L."/>
            <person name="Marton T."/>
            <person name="Kruger M."/>
            <person name="Pelin A."/>
            <person name="Brachmann A."/>
            <person name="Corradi N."/>
        </authorList>
    </citation>
    <scope>NUCLEOTIDE SEQUENCE [LARGE SCALE GENOMIC DNA]</scope>
    <source>
        <strain evidence="2 3">A4</strain>
    </source>
</reference>
<dbReference type="EMBL" id="LLXI01004348">
    <property type="protein sequence ID" value="PKY60528.1"/>
    <property type="molecule type" value="Genomic_DNA"/>
</dbReference>
<evidence type="ECO:0000259" key="1">
    <source>
        <dbReference type="Pfam" id="PF21056"/>
    </source>
</evidence>
<dbReference type="VEuPathDB" id="FungiDB:RhiirA1_475985"/>
<dbReference type="PANTHER" id="PTHR47718">
    <property type="entry name" value="OS01G0519700 PROTEIN"/>
    <property type="match status" value="1"/>
</dbReference>
<protein>
    <recommendedName>
        <fullName evidence="1">ZSWIM1/3 RNaseH-like domain-containing protein</fullName>
    </recommendedName>
</protein>
<gene>
    <name evidence="2" type="ORF">RhiirA4_484345</name>
</gene>
<dbReference type="PANTHER" id="PTHR47718:SF13">
    <property type="entry name" value="OS09G0290500 PROTEIN"/>
    <property type="match status" value="1"/>
</dbReference>